<dbReference type="Gene3D" id="3.30.360.10">
    <property type="entry name" value="Dihydrodipicolinate Reductase, domain 2"/>
    <property type="match status" value="1"/>
</dbReference>
<accession>A0A7X3LIB5</accession>
<name>A0A7X3LIB5_9BACL</name>
<dbReference type="PANTHER" id="PTHR43708">
    <property type="entry name" value="CONSERVED EXPRESSED OXIDOREDUCTASE (EUROFUNG)"/>
    <property type="match status" value="1"/>
</dbReference>
<dbReference type="Gene3D" id="3.40.50.720">
    <property type="entry name" value="NAD(P)-binding Rossmann-like Domain"/>
    <property type="match status" value="1"/>
</dbReference>
<evidence type="ECO:0000259" key="2">
    <source>
        <dbReference type="Pfam" id="PF21378"/>
    </source>
</evidence>
<feature type="domain" description="Gfo/Idh/MocA-like oxidoreductase N-terminal" evidence="1">
    <location>
        <begin position="9"/>
        <end position="127"/>
    </location>
</feature>
<dbReference type="PANTHER" id="PTHR43708:SF4">
    <property type="entry name" value="OXIDOREDUCTASE YCEM-RELATED"/>
    <property type="match status" value="1"/>
</dbReference>
<evidence type="ECO:0000259" key="1">
    <source>
        <dbReference type="Pfam" id="PF01408"/>
    </source>
</evidence>
<evidence type="ECO:0000313" key="3">
    <source>
        <dbReference type="EMBL" id="MWV45095.1"/>
    </source>
</evidence>
<dbReference type="Proteomes" id="UP000460318">
    <property type="component" value="Unassembled WGS sequence"/>
</dbReference>
<dbReference type="GO" id="GO:0000166">
    <property type="term" value="F:nucleotide binding"/>
    <property type="evidence" value="ECO:0007669"/>
    <property type="project" value="InterPro"/>
</dbReference>
<proteinExistence type="predicted"/>
<dbReference type="InterPro" id="IPR051317">
    <property type="entry name" value="Gfo/Idh/MocA_oxidoreduct"/>
</dbReference>
<dbReference type="RefSeq" id="WP_160498687.1">
    <property type="nucleotide sequence ID" value="NZ_WUBI01000002.1"/>
</dbReference>
<feature type="domain" description="YceM-like C-terminal" evidence="2">
    <location>
        <begin position="133"/>
        <end position="249"/>
    </location>
</feature>
<dbReference type="SUPFAM" id="SSF55347">
    <property type="entry name" value="Glyceraldehyde-3-phosphate dehydrogenase-like, C-terminal domain"/>
    <property type="match status" value="1"/>
</dbReference>
<keyword evidence="4" id="KW-1185">Reference proteome</keyword>
<sequence length="313" mass="34757">MNDSIRKRRVAMVGIGDIAQKVYLPLLAHHDHAEVVGVMSRSEETVRRTTERFRFQHGTTDLNAMLSWNVDAVFVHSPTAAHYGIVKACLENGLPVYVDKPLSDDLSECRKLAALAETKGQLLAVGFNRRFAPMYQEAKAWMEAAGGFDQMTALKHRTRQQSGSGRDTVFDDLIHVLDLLVWLGGDYKLVQQQLTQDKEGRMLHASGVLGFKDMRFGSYGMARQTGTDLEKLELHGGGRSAEVVNLEQAVFHEKGGLPVTKTFGSWDTILERRGFAGAVNHFLECIETPESCSIRADLVMNSHELAARIADNS</sequence>
<dbReference type="SUPFAM" id="SSF51735">
    <property type="entry name" value="NAD(P)-binding Rossmann-fold domains"/>
    <property type="match status" value="1"/>
</dbReference>
<reference evidence="3 4" key="1">
    <citation type="submission" date="2019-12" db="EMBL/GenBank/DDBJ databases">
        <title>Paenibacillus sp. nov., an endophytic bacterium isolated from the stem of Dendrobium.</title>
        <authorList>
            <person name="Zhao R."/>
        </authorList>
    </citation>
    <scope>NUCLEOTIDE SEQUENCE [LARGE SCALE GENOMIC DNA]</scope>
    <source>
        <strain evidence="3 4">HJL G12</strain>
    </source>
</reference>
<dbReference type="AlphaFoldDB" id="A0A7X3LIB5"/>
<protein>
    <submittedName>
        <fullName evidence="3">Gfo/Idh/MocA family oxidoreductase</fullName>
    </submittedName>
</protein>
<dbReference type="InterPro" id="IPR048477">
    <property type="entry name" value="YceM-like_C"/>
</dbReference>
<dbReference type="Pfam" id="PF01408">
    <property type="entry name" value="GFO_IDH_MocA"/>
    <property type="match status" value="1"/>
</dbReference>
<dbReference type="InterPro" id="IPR000683">
    <property type="entry name" value="Gfo/Idh/MocA-like_OxRdtase_N"/>
</dbReference>
<dbReference type="EMBL" id="WUBI01000002">
    <property type="protein sequence ID" value="MWV45095.1"/>
    <property type="molecule type" value="Genomic_DNA"/>
</dbReference>
<comment type="caution">
    <text evidence="3">The sequence shown here is derived from an EMBL/GenBank/DDBJ whole genome shotgun (WGS) entry which is preliminary data.</text>
</comment>
<evidence type="ECO:0000313" key="4">
    <source>
        <dbReference type="Proteomes" id="UP000460318"/>
    </source>
</evidence>
<gene>
    <name evidence="3" type="ORF">GRF59_15835</name>
</gene>
<dbReference type="InterPro" id="IPR036291">
    <property type="entry name" value="NAD(P)-bd_dom_sf"/>
</dbReference>
<organism evidence="3 4">
    <name type="scientific">Paenibacillus dendrobii</name>
    <dbReference type="NCBI Taxonomy" id="2691084"/>
    <lineage>
        <taxon>Bacteria</taxon>
        <taxon>Bacillati</taxon>
        <taxon>Bacillota</taxon>
        <taxon>Bacilli</taxon>
        <taxon>Bacillales</taxon>
        <taxon>Paenibacillaceae</taxon>
        <taxon>Paenibacillus</taxon>
    </lineage>
</organism>
<dbReference type="Pfam" id="PF21378">
    <property type="entry name" value="YceM-like_C"/>
    <property type="match status" value="1"/>
</dbReference>